<dbReference type="Proteomes" id="UP000374630">
    <property type="component" value="Unassembled WGS sequence"/>
</dbReference>
<evidence type="ECO:0000313" key="3">
    <source>
        <dbReference type="Proteomes" id="UP000345527"/>
    </source>
</evidence>
<name>A0A5J5DYZ8_9BIFI</name>
<proteinExistence type="predicted"/>
<sequence length="84" mass="9608">MNTTIDPQNCVCHAKAPDTRNTVERLIRQGEEKLDWAQTVSESAKAMHWEGPAGEHYRDTLHGLYYDVMCAKLSFDTLRQLAWG</sequence>
<dbReference type="Proteomes" id="UP000345527">
    <property type="component" value="Unassembled WGS sequence"/>
</dbReference>
<comment type="caution">
    <text evidence="2">The sequence shown here is derived from an EMBL/GenBank/DDBJ whole genome shotgun (WGS) entry which is preliminary data.</text>
</comment>
<dbReference type="EMBL" id="RZNZ01000002">
    <property type="protein sequence ID" value="KAA8822114.1"/>
    <property type="molecule type" value="Genomic_DNA"/>
</dbReference>
<gene>
    <name evidence="2" type="ORF">EM848_01555</name>
    <name evidence="1" type="ORF">EMO90_02670</name>
</gene>
<dbReference type="OrthoDB" id="10007249at2"/>
<accession>A0A5J5DYZ8</accession>
<protein>
    <submittedName>
        <fullName evidence="2">Uncharacterized protein</fullName>
    </submittedName>
</protein>
<evidence type="ECO:0000313" key="4">
    <source>
        <dbReference type="Proteomes" id="UP000374630"/>
    </source>
</evidence>
<dbReference type="EMBL" id="RZOA01000002">
    <property type="protein sequence ID" value="KAA8824523.1"/>
    <property type="molecule type" value="Genomic_DNA"/>
</dbReference>
<organism evidence="2 3">
    <name type="scientific">Bifidobacterium vespertilionis</name>
    <dbReference type="NCBI Taxonomy" id="2562524"/>
    <lineage>
        <taxon>Bacteria</taxon>
        <taxon>Bacillati</taxon>
        <taxon>Actinomycetota</taxon>
        <taxon>Actinomycetes</taxon>
        <taxon>Bifidobacteriales</taxon>
        <taxon>Bifidobacteriaceae</taxon>
        <taxon>Bifidobacterium</taxon>
    </lineage>
</organism>
<dbReference type="AlphaFoldDB" id="A0A5J5DYZ8"/>
<keyword evidence="4" id="KW-1185">Reference proteome</keyword>
<reference evidence="3 4" key="1">
    <citation type="journal article" date="2019" name="Syst. Appl. Microbiol.">
        <title>Characterization of Bifidobacterium species in feaces of the Egyptian fruit bat: Description of B. vespertilionis sp. nov. and B. rousetti sp. nov.</title>
        <authorList>
            <person name="Modesto M."/>
            <person name="Satti M."/>
            <person name="Watanabe K."/>
            <person name="Puglisi E."/>
            <person name="Morelli L."/>
            <person name="Huang C.-H."/>
            <person name="Liou J.-S."/>
            <person name="Miyashita M."/>
            <person name="Tamura T."/>
            <person name="Saito S."/>
            <person name="Mori K."/>
            <person name="Huang L."/>
            <person name="Sciavilla P."/>
            <person name="Sandri C."/>
            <person name="Spiezio C."/>
            <person name="Vitali F."/>
            <person name="Cavalieri D."/>
            <person name="Perpetuini G."/>
            <person name="Tofalo R."/>
            <person name="Bonetti A."/>
            <person name="Arita M."/>
            <person name="Mattarelli P."/>
        </authorList>
    </citation>
    <scope>NUCLEOTIDE SEQUENCE [LARGE SCALE GENOMIC DNA]</scope>
    <source>
        <strain evidence="1 4">RST16</strain>
        <strain evidence="2 3">RST8</strain>
    </source>
</reference>
<evidence type="ECO:0000313" key="1">
    <source>
        <dbReference type="EMBL" id="KAA8822114.1"/>
    </source>
</evidence>
<dbReference type="RefSeq" id="WP_150353257.1">
    <property type="nucleotide sequence ID" value="NZ_JAFEJW010000025.1"/>
</dbReference>
<evidence type="ECO:0000313" key="2">
    <source>
        <dbReference type="EMBL" id="KAA8824523.1"/>
    </source>
</evidence>